<dbReference type="PANTHER" id="PTHR37540:SF5">
    <property type="entry name" value="TRANSCRIPTION FACTOR DOMAIN-CONTAINING PROTEIN"/>
    <property type="match status" value="1"/>
</dbReference>
<reference evidence="1" key="1">
    <citation type="submission" date="2021-12" db="EMBL/GenBank/DDBJ databases">
        <authorList>
            <person name="Zaccaron A."/>
            <person name="Stergiopoulos I."/>
        </authorList>
    </citation>
    <scope>NUCLEOTIDE SEQUENCE</scope>
    <source>
        <strain evidence="1">Race5_Kim</strain>
    </source>
</reference>
<dbReference type="RefSeq" id="XP_047765181.1">
    <property type="nucleotide sequence ID" value="XM_047910078.1"/>
</dbReference>
<accession>A0A9Q8USI7</accession>
<proteinExistence type="predicted"/>
<protein>
    <submittedName>
        <fullName evidence="1">Uncharacterized protein</fullName>
    </submittedName>
</protein>
<dbReference type="Proteomes" id="UP000756132">
    <property type="component" value="Chromosome 8"/>
</dbReference>
<gene>
    <name evidence="1" type="ORF">CLAFUR5_10930</name>
</gene>
<organism evidence="1 2">
    <name type="scientific">Passalora fulva</name>
    <name type="common">Tomato leaf mold</name>
    <name type="synonym">Cladosporium fulvum</name>
    <dbReference type="NCBI Taxonomy" id="5499"/>
    <lineage>
        <taxon>Eukaryota</taxon>
        <taxon>Fungi</taxon>
        <taxon>Dikarya</taxon>
        <taxon>Ascomycota</taxon>
        <taxon>Pezizomycotina</taxon>
        <taxon>Dothideomycetes</taxon>
        <taxon>Dothideomycetidae</taxon>
        <taxon>Mycosphaerellales</taxon>
        <taxon>Mycosphaerellaceae</taxon>
        <taxon>Fulvia</taxon>
    </lineage>
</organism>
<sequence length="163" mass="18230">MEHSKWIVWAQSPDWQRIFAPELEQGTGSSELLGRLSEDPALVATSALISTGHILTIRHSRMSPLIARCIWELRSFVTRTINEALRDPERGTCDALIGAVLILAKHEGLQGKADSYHIHMRGLVQMINLRGGLVSLNRRQKYLESMVNWQDANVSAVMGNTNT</sequence>
<evidence type="ECO:0000313" key="1">
    <source>
        <dbReference type="EMBL" id="UJO20815.1"/>
    </source>
</evidence>
<dbReference type="GeneID" id="71990808"/>
<name>A0A9Q8USI7_PASFU</name>
<keyword evidence="2" id="KW-1185">Reference proteome</keyword>
<dbReference type="KEGG" id="ffu:CLAFUR5_10930"/>
<evidence type="ECO:0000313" key="2">
    <source>
        <dbReference type="Proteomes" id="UP000756132"/>
    </source>
</evidence>
<reference evidence="1" key="2">
    <citation type="journal article" date="2022" name="Microb. Genom.">
        <title>A chromosome-scale genome assembly of the tomato pathogen Cladosporium fulvum reveals a compartmentalized genome architecture and the presence of a dispensable chromosome.</title>
        <authorList>
            <person name="Zaccaron A.Z."/>
            <person name="Chen L.H."/>
            <person name="Samaras A."/>
            <person name="Stergiopoulos I."/>
        </authorList>
    </citation>
    <scope>NUCLEOTIDE SEQUENCE</scope>
    <source>
        <strain evidence="1">Race5_Kim</strain>
    </source>
</reference>
<dbReference type="AlphaFoldDB" id="A0A9Q8USI7"/>
<dbReference type="PANTHER" id="PTHR37540">
    <property type="entry name" value="TRANSCRIPTION FACTOR (ACR-2), PUTATIVE-RELATED-RELATED"/>
    <property type="match status" value="1"/>
</dbReference>
<dbReference type="OrthoDB" id="4159781at2759"/>
<dbReference type="InterPro" id="IPR021858">
    <property type="entry name" value="Fun_TF"/>
</dbReference>
<dbReference type="Pfam" id="PF11951">
    <property type="entry name" value="Fungal_trans_2"/>
    <property type="match status" value="1"/>
</dbReference>
<dbReference type="EMBL" id="CP090170">
    <property type="protein sequence ID" value="UJO20815.1"/>
    <property type="molecule type" value="Genomic_DNA"/>
</dbReference>